<keyword evidence="3" id="KW-1185">Reference proteome</keyword>
<keyword evidence="1" id="KW-0472">Membrane</keyword>
<evidence type="ECO:0000313" key="2">
    <source>
        <dbReference type="EMBL" id="TCJ86913.1"/>
    </source>
</evidence>
<keyword evidence="1" id="KW-0812">Transmembrane</keyword>
<sequence>MKKELYTHFVYLSNFYKTTELKIYSSNYLEINEISLFGSVHKKINLTDTYIKTKNTLPNKKIILIIALLFISAISAFSLSQFNLNNKTVSLVLLLASASIILTTVFHLITYSSKRRHSLIKSSSDELLYKFDFDLESSSNSEELNVFTVELQKRISGNDALDTYVDISHKCSNTEEQYNNLLYHLECLYNSGVIDDTTFDRIDSNINEKLYPNLYKDPRHVAEVIYLYNK</sequence>
<reference evidence="2 3" key="1">
    <citation type="submission" date="2019-03" db="EMBL/GenBank/DDBJ databases">
        <title>Genomic Encyclopedia of Type Strains, Phase IV (KMG-IV): sequencing the most valuable type-strain genomes for metagenomic binning, comparative biology and taxonomic classification.</title>
        <authorList>
            <person name="Goeker M."/>
        </authorList>
    </citation>
    <scope>NUCLEOTIDE SEQUENCE [LARGE SCALE GENOMIC DNA]</scope>
    <source>
        <strain evidence="2 3">DSM 24830</strain>
    </source>
</reference>
<dbReference type="RefSeq" id="WP_131905240.1">
    <property type="nucleotide sequence ID" value="NZ_BAAAFU010000004.1"/>
</dbReference>
<gene>
    <name evidence="2" type="ORF">EV695_1413</name>
</gene>
<accession>A0A4R1EZJ7</accession>
<dbReference type="Proteomes" id="UP000294887">
    <property type="component" value="Unassembled WGS sequence"/>
</dbReference>
<dbReference type="EMBL" id="SMFQ01000003">
    <property type="protein sequence ID" value="TCJ86913.1"/>
    <property type="molecule type" value="Genomic_DNA"/>
</dbReference>
<dbReference type="AlphaFoldDB" id="A0A4R1EZJ7"/>
<organism evidence="2 3">
    <name type="scientific">Cocleimonas flava</name>
    <dbReference type="NCBI Taxonomy" id="634765"/>
    <lineage>
        <taxon>Bacteria</taxon>
        <taxon>Pseudomonadati</taxon>
        <taxon>Pseudomonadota</taxon>
        <taxon>Gammaproteobacteria</taxon>
        <taxon>Thiotrichales</taxon>
        <taxon>Thiotrichaceae</taxon>
        <taxon>Cocleimonas</taxon>
    </lineage>
</organism>
<protein>
    <submittedName>
        <fullName evidence="2">Uncharacterized protein</fullName>
    </submittedName>
</protein>
<feature type="transmembrane region" description="Helical" evidence="1">
    <location>
        <begin position="88"/>
        <end position="111"/>
    </location>
</feature>
<proteinExistence type="predicted"/>
<name>A0A4R1EZJ7_9GAMM</name>
<keyword evidence="1" id="KW-1133">Transmembrane helix</keyword>
<evidence type="ECO:0000313" key="3">
    <source>
        <dbReference type="Proteomes" id="UP000294887"/>
    </source>
</evidence>
<evidence type="ECO:0000256" key="1">
    <source>
        <dbReference type="SAM" id="Phobius"/>
    </source>
</evidence>
<comment type="caution">
    <text evidence="2">The sequence shown here is derived from an EMBL/GenBank/DDBJ whole genome shotgun (WGS) entry which is preliminary data.</text>
</comment>
<feature type="transmembrane region" description="Helical" evidence="1">
    <location>
        <begin position="62"/>
        <end position="82"/>
    </location>
</feature>